<evidence type="ECO:0008006" key="7">
    <source>
        <dbReference type="Google" id="ProtNLM"/>
    </source>
</evidence>
<dbReference type="RefSeq" id="WP_020636625.1">
    <property type="nucleotide sequence ID" value="NZ_KB913032.1"/>
</dbReference>
<dbReference type="Proteomes" id="UP000215563">
    <property type="component" value="Unassembled WGS sequence"/>
</dbReference>
<dbReference type="CDD" id="cd04586">
    <property type="entry name" value="CBS_pair_BON_assoc"/>
    <property type="match status" value="1"/>
</dbReference>
<sequence>MCTTVSEVMTSDPIAVAPDACYKQIAALMTTHRISAVPVVDDTGIPIGVVSEADLLARFRGPRPALLAGRRARDESRKAKALIAGDLMTTPAVTIEAGTSLSAAAARLAEKAVRRLFVVEDGRLVGVVSRRDLLSSFRRTDEDIRGEIERDVLAGALRVAPGKASVTVVDGVVTLLGRLDNRGAVERAGSLAREVPGVVTIRNRLDFVWDDDVVRPAHLGT</sequence>
<dbReference type="InterPro" id="IPR000644">
    <property type="entry name" value="CBS_dom"/>
</dbReference>
<keyword evidence="6" id="KW-1185">Reference proteome</keyword>
<protein>
    <recommendedName>
        <fullName evidence="7">CBS domain-containing protein</fullName>
    </recommendedName>
</protein>
<comment type="caution">
    <text evidence="5">The sequence shown here is derived from an EMBL/GenBank/DDBJ whole genome shotgun (WGS) entry which is preliminary data.</text>
</comment>
<evidence type="ECO:0000259" key="3">
    <source>
        <dbReference type="PROSITE" id="PS50914"/>
    </source>
</evidence>
<dbReference type="InterPro" id="IPR017080">
    <property type="entry name" value="UCP036990_CBS_BON"/>
</dbReference>
<feature type="domain" description="BON" evidence="3">
    <location>
        <begin position="140"/>
        <end position="209"/>
    </location>
</feature>
<dbReference type="PIRSF" id="PIRSF036990">
    <property type="entry name" value="UCP036990_CBS_BON"/>
    <property type="match status" value="1"/>
</dbReference>
<accession>A0A229RUQ1</accession>
<evidence type="ECO:0000256" key="2">
    <source>
        <dbReference type="PROSITE-ProRule" id="PRU00703"/>
    </source>
</evidence>
<evidence type="ECO:0000313" key="6">
    <source>
        <dbReference type="Proteomes" id="UP000215563"/>
    </source>
</evidence>
<dbReference type="PROSITE" id="PS50914">
    <property type="entry name" value="BON"/>
    <property type="match status" value="1"/>
</dbReference>
<reference evidence="5 6" key="1">
    <citation type="submission" date="2017-07" db="EMBL/GenBank/DDBJ databases">
        <title>Amycolatopsis alba DSM 44262 Genome sequencing and assembly.</title>
        <authorList>
            <person name="Kaur N."/>
            <person name="Mayilraj S."/>
        </authorList>
    </citation>
    <scope>NUCLEOTIDE SEQUENCE [LARGE SCALE GENOMIC DNA]</scope>
    <source>
        <strain evidence="5 6">DSM 44262</strain>
    </source>
</reference>
<dbReference type="InterPro" id="IPR007055">
    <property type="entry name" value="BON_dom"/>
</dbReference>
<name>A0A229RUQ1_AMYAL</name>
<evidence type="ECO:0000259" key="4">
    <source>
        <dbReference type="PROSITE" id="PS51371"/>
    </source>
</evidence>
<dbReference type="SUPFAM" id="SSF54631">
    <property type="entry name" value="CBS-domain pair"/>
    <property type="match status" value="1"/>
</dbReference>
<dbReference type="EMBL" id="NMQU01000041">
    <property type="protein sequence ID" value="OXM50402.1"/>
    <property type="molecule type" value="Genomic_DNA"/>
</dbReference>
<proteinExistence type="predicted"/>
<evidence type="ECO:0000313" key="5">
    <source>
        <dbReference type="EMBL" id="OXM50402.1"/>
    </source>
</evidence>
<dbReference type="SMART" id="SM00116">
    <property type="entry name" value="CBS"/>
    <property type="match status" value="2"/>
</dbReference>
<dbReference type="Gene3D" id="3.10.580.10">
    <property type="entry name" value="CBS-domain"/>
    <property type="match status" value="1"/>
</dbReference>
<dbReference type="Pfam" id="PF04972">
    <property type="entry name" value="BON"/>
    <property type="match status" value="1"/>
</dbReference>
<dbReference type="InterPro" id="IPR051257">
    <property type="entry name" value="Diverse_CBS-Domain"/>
</dbReference>
<dbReference type="Pfam" id="PF00571">
    <property type="entry name" value="CBS"/>
    <property type="match status" value="2"/>
</dbReference>
<dbReference type="PROSITE" id="PS51371">
    <property type="entry name" value="CBS"/>
    <property type="match status" value="2"/>
</dbReference>
<dbReference type="OrthoDB" id="3626971at2"/>
<dbReference type="PANTHER" id="PTHR43080:SF29">
    <property type="entry name" value="OS02G0818000 PROTEIN"/>
    <property type="match status" value="1"/>
</dbReference>
<feature type="domain" description="CBS" evidence="4">
    <location>
        <begin position="9"/>
        <end position="66"/>
    </location>
</feature>
<dbReference type="PANTHER" id="PTHR43080">
    <property type="entry name" value="CBS DOMAIN-CONTAINING PROTEIN CBSX3, MITOCHONDRIAL"/>
    <property type="match status" value="1"/>
</dbReference>
<evidence type="ECO:0000256" key="1">
    <source>
        <dbReference type="ARBA" id="ARBA00023122"/>
    </source>
</evidence>
<dbReference type="AlphaFoldDB" id="A0A229RUQ1"/>
<dbReference type="Gene3D" id="3.30.1340.30">
    <property type="match status" value="1"/>
</dbReference>
<gene>
    <name evidence="5" type="ORF">CFP75_16015</name>
</gene>
<dbReference type="InterPro" id="IPR046342">
    <property type="entry name" value="CBS_dom_sf"/>
</dbReference>
<keyword evidence="1 2" id="KW-0129">CBS domain</keyword>
<feature type="domain" description="CBS" evidence="4">
    <location>
        <begin position="88"/>
        <end position="144"/>
    </location>
</feature>
<organism evidence="5 6">
    <name type="scientific">Amycolatopsis alba DSM 44262</name>
    <dbReference type="NCBI Taxonomy" id="1125972"/>
    <lineage>
        <taxon>Bacteria</taxon>
        <taxon>Bacillati</taxon>
        <taxon>Actinomycetota</taxon>
        <taxon>Actinomycetes</taxon>
        <taxon>Pseudonocardiales</taxon>
        <taxon>Pseudonocardiaceae</taxon>
        <taxon>Amycolatopsis</taxon>
    </lineage>
</organism>